<evidence type="ECO:0000256" key="11">
    <source>
        <dbReference type="SAM" id="SignalP"/>
    </source>
</evidence>
<keyword evidence="4 8" id="KW-0812">Transmembrane</keyword>
<evidence type="ECO:0000256" key="8">
    <source>
        <dbReference type="PROSITE-ProRule" id="PRU01360"/>
    </source>
</evidence>
<dbReference type="SUPFAM" id="SSF56935">
    <property type="entry name" value="Porins"/>
    <property type="match status" value="1"/>
</dbReference>
<evidence type="ECO:0000313" key="15">
    <source>
        <dbReference type="Proteomes" id="UP001523401"/>
    </source>
</evidence>
<keyword evidence="3 8" id="KW-1134">Transmembrane beta strand</keyword>
<dbReference type="PANTHER" id="PTHR30069:SF28">
    <property type="entry name" value="TONB-DEPENDENT RECEPTOR YNCD-RELATED"/>
    <property type="match status" value="1"/>
</dbReference>
<dbReference type="PANTHER" id="PTHR30069">
    <property type="entry name" value="TONB-DEPENDENT OUTER MEMBRANE RECEPTOR"/>
    <property type="match status" value="1"/>
</dbReference>
<dbReference type="InterPro" id="IPR037066">
    <property type="entry name" value="Plug_dom_sf"/>
</dbReference>
<protein>
    <submittedName>
        <fullName evidence="14">TonB-dependent receptor</fullName>
    </submittedName>
</protein>
<dbReference type="Pfam" id="PF00593">
    <property type="entry name" value="TonB_dep_Rec_b-barrel"/>
    <property type="match status" value="1"/>
</dbReference>
<comment type="subcellular location">
    <subcellularLocation>
        <location evidence="1 8">Cell outer membrane</location>
        <topology evidence="1 8">Multi-pass membrane protein</topology>
    </subcellularLocation>
</comment>
<evidence type="ECO:0000256" key="6">
    <source>
        <dbReference type="ARBA" id="ARBA00023136"/>
    </source>
</evidence>
<evidence type="ECO:0000256" key="1">
    <source>
        <dbReference type="ARBA" id="ARBA00004571"/>
    </source>
</evidence>
<dbReference type="EMBL" id="JAMXQU010000006">
    <property type="protein sequence ID" value="MCO6160278.1"/>
    <property type="molecule type" value="Genomic_DNA"/>
</dbReference>
<dbReference type="InterPro" id="IPR036942">
    <property type="entry name" value="Beta-barrel_TonB_sf"/>
</dbReference>
<organism evidence="14 15">
    <name type="scientific">Asaia lannensis NBRC 102526</name>
    <dbReference type="NCBI Taxonomy" id="1307926"/>
    <lineage>
        <taxon>Bacteria</taxon>
        <taxon>Pseudomonadati</taxon>
        <taxon>Pseudomonadota</taxon>
        <taxon>Alphaproteobacteria</taxon>
        <taxon>Acetobacterales</taxon>
        <taxon>Acetobacteraceae</taxon>
        <taxon>Asaia</taxon>
    </lineage>
</organism>
<keyword evidence="15" id="KW-1185">Reference proteome</keyword>
<dbReference type="Gene3D" id="2.40.170.20">
    <property type="entry name" value="TonB-dependent receptor, beta-barrel domain"/>
    <property type="match status" value="1"/>
</dbReference>
<evidence type="ECO:0000256" key="9">
    <source>
        <dbReference type="RuleBase" id="RU003357"/>
    </source>
</evidence>
<comment type="caution">
    <text evidence="14">The sequence shown here is derived from an EMBL/GenBank/DDBJ whole genome shotgun (WGS) entry which is preliminary data.</text>
</comment>
<evidence type="ECO:0000256" key="10">
    <source>
        <dbReference type="SAM" id="MobiDB-lite"/>
    </source>
</evidence>
<feature type="signal peptide" evidence="11">
    <location>
        <begin position="1"/>
        <end position="28"/>
    </location>
</feature>
<feature type="region of interest" description="Disordered" evidence="10">
    <location>
        <begin position="28"/>
        <end position="76"/>
    </location>
</feature>
<feature type="compositionally biased region" description="Low complexity" evidence="10">
    <location>
        <begin position="50"/>
        <end position="64"/>
    </location>
</feature>
<name>A0ABT1CHD4_9PROT</name>
<keyword evidence="2 8" id="KW-0813">Transport</keyword>
<feature type="domain" description="TonB-dependent receptor-like beta-barrel" evidence="12">
    <location>
        <begin position="325"/>
        <end position="750"/>
    </location>
</feature>
<evidence type="ECO:0000256" key="3">
    <source>
        <dbReference type="ARBA" id="ARBA00022452"/>
    </source>
</evidence>
<evidence type="ECO:0000256" key="5">
    <source>
        <dbReference type="ARBA" id="ARBA00023077"/>
    </source>
</evidence>
<keyword evidence="11" id="KW-0732">Signal</keyword>
<evidence type="ECO:0000259" key="12">
    <source>
        <dbReference type="Pfam" id="PF00593"/>
    </source>
</evidence>
<dbReference type="InterPro" id="IPR012910">
    <property type="entry name" value="Plug_dom"/>
</dbReference>
<proteinExistence type="inferred from homology"/>
<gene>
    <name evidence="14" type="ORF">NF685_09580</name>
</gene>
<keyword evidence="7 8" id="KW-0998">Cell outer membrane</keyword>
<keyword evidence="14" id="KW-0675">Receptor</keyword>
<evidence type="ECO:0000259" key="13">
    <source>
        <dbReference type="Pfam" id="PF07715"/>
    </source>
</evidence>
<dbReference type="InterPro" id="IPR039426">
    <property type="entry name" value="TonB-dep_rcpt-like"/>
</dbReference>
<dbReference type="PROSITE" id="PS52016">
    <property type="entry name" value="TONB_DEPENDENT_REC_3"/>
    <property type="match status" value="1"/>
</dbReference>
<sequence>MSRLFHAARLCGTSLPALLLLGSAPSLASNRPHRKTATRPVPSQSVLPHSVSRGSVSSVPRSGSKTPPGPEAARHGHKRIIESIEVRGQSRGPVTLSPVGQTTYSAERQDFAGHVAQNVGDMLVTVPGASFLQGNGPRDTVVSIRGSGARQSYGLRNLQVSEDGFPVTQPDGTARADLIDPHAYEGVDVFQGPASTLYGNYAINGAINFRTRSGASIHGLELGSDFGSFGMFNNYMTLGAGNRAYDFMLFASDVRSDGFIANSQYATSTENMRLRVSLSPRDRLVLKFINNVTDAFLPLRLSLNQYRLNPYQQGCATASGAAAGCATVSLYRNGAYGAQTAVTPQQANLGRFDRRSIVGLRWEHDFTPRMVWRTQFTYDQRHVEQPTSTTSFVGPFNSYNVQTDLTRHDTLGKTPLTSFVAANFDYMDYGYQVYALLPQPGATRGSETSTSYGHQWNIGLRFEEDWQFAPKWHVVIGLGGTQSDIGAVQTVYSRSASGMRSQYIPANRRFFNLAPEASVVFAPDKAWTWHARLGTAYATPGYSSFFVTPQGNYGNNTQLKSQSSLGIDLGTAWHPSPALDVQATGFYEFYRNELVSQSAGVNTQAGSYTFNAPASQHRGVELAATWQALPHSLPGAKLRLSYTYDNQIYTNYTEMLSNTALSRSFSRKGNLIPGVMPHFLNARVLYDQPSGPLESLGGFAEVTWRSAFFIDNANLLKVPGYGLLNLEMHYDPPARLGWVHRLHSYLEVQNVANTVYAAGATTISDSLLANGQQAGASVLAGKTGSIYAGSPRAFFGGVRVRF</sequence>
<evidence type="ECO:0000256" key="2">
    <source>
        <dbReference type="ARBA" id="ARBA00022448"/>
    </source>
</evidence>
<evidence type="ECO:0000256" key="4">
    <source>
        <dbReference type="ARBA" id="ARBA00022692"/>
    </source>
</evidence>
<dbReference type="Gene3D" id="2.170.130.10">
    <property type="entry name" value="TonB-dependent receptor, plug domain"/>
    <property type="match status" value="1"/>
</dbReference>
<reference evidence="14 15" key="1">
    <citation type="submission" date="2022-06" db="EMBL/GenBank/DDBJ databases">
        <title>Whole-genome of Asaia lannensis strain LMG 27011T.</title>
        <authorList>
            <person name="Sombolestani A."/>
        </authorList>
    </citation>
    <scope>NUCLEOTIDE SEQUENCE [LARGE SCALE GENOMIC DNA]</scope>
    <source>
        <strain evidence="14 15">NBRC 102526</strain>
    </source>
</reference>
<feature type="chain" id="PRO_5045844115" evidence="11">
    <location>
        <begin position="29"/>
        <end position="802"/>
    </location>
</feature>
<feature type="domain" description="TonB-dependent receptor plug" evidence="13">
    <location>
        <begin position="100"/>
        <end position="206"/>
    </location>
</feature>
<evidence type="ECO:0000256" key="7">
    <source>
        <dbReference type="ARBA" id="ARBA00023237"/>
    </source>
</evidence>
<keyword evidence="6 8" id="KW-0472">Membrane</keyword>
<accession>A0ABT1CHD4</accession>
<evidence type="ECO:0000313" key="14">
    <source>
        <dbReference type="EMBL" id="MCO6160278.1"/>
    </source>
</evidence>
<keyword evidence="5 9" id="KW-0798">TonB box</keyword>
<dbReference type="RefSeq" id="WP_252849467.1">
    <property type="nucleotide sequence ID" value="NZ_BAPW01000003.1"/>
</dbReference>
<dbReference type="Proteomes" id="UP001523401">
    <property type="component" value="Unassembled WGS sequence"/>
</dbReference>
<comment type="similarity">
    <text evidence="8 9">Belongs to the TonB-dependent receptor family.</text>
</comment>
<dbReference type="InterPro" id="IPR000531">
    <property type="entry name" value="Beta-barrel_TonB"/>
</dbReference>
<dbReference type="Pfam" id="PF07715">
    <property type="entry name" value="Plug"/>
    <property type="match status" value="1"/>
</dbReference>